<feature type="compositionally biased region" description="Basic and acidic residues" evidence="1">
    <location>
        <begin position="14"/>
        <end position="24"/>
    </location>
</feature>
<dbReference type="AlphaFoldDB" id="A0ABC8RHF7"/>
<reference evidence="3 4" key="1">
    <citation type="submission" date="2024-02" db="EMBL/GenBank/DDBJ databases">
        <authorList>
            <person name="Vignale AGUSTIN F."/>
            <person name="Sosa J E."/>
            <person name="Modenutti C."/>
        </authorList>
    </citation>
    <scope>NUCLEOTIDE SEQUENCE [LARGE SCALE GENOMIC DNA]</scope>
</reference>
<dbReference type="InterPro" id="IPR035979">
    <property type="entry name" value="RBD_domain_sf"/>
</dbReference>
<proteinExistence type="predicted"/>
<feature type="region of interest" description="Disordered" evidence="1">
    <location>
        <begin position="83"/>
        <end position="108"/>
    </location>
</feature>
<dbReference type="InterPro" id="IPR000504">
    <property type="entry name" value="RRM_dom"/>
</dbReference>
<name>A0ABC8RHF7_9AQUA</name>
<evidence type="ECO:0000259" key="2">
    <source>
        <dbReference type="Pfam" id="PF00076"/>
    </source>
</evidence>
<evidence type="ECO:0000256" key="1">
    <source>
        <dbReference type="SAM" id="MobiDB-lite"/>
    </source>
</evidence>
<organism evidence="3 4">
    <name type="scientific">Ilex paraguariensis</name>
    <name type="common">yerba mate</name>
    <dbReference type="NCBI Taxonomy" id="185542"/>
    <lineage>
        <taxon>Eukaryota</taxon>
        <taxon>Viridiplantae</taxon>
        <taxon>Streptophyta</taxon>
        <taxon>Embryophyta</taxon>
        <taxon>Tracheophyta</taxon>
        <taxon>Spermatophyta</taxon>
        <taxon>Magnoliopsida</taxon>
        <taxon>eudicotyledons</taxon>
        <taxon>Gunneridae</taxon>
        <taxon>Pentapetalae</taxon>
        <taxon>asterids</taxon>
        <taxon>campanulids</taxon>
        <taxon>Aquifoliales</taxon>
        <taxon>Aquifoliaceae</taxon>
        <taxon>Ilex</taxon>
    </lineage>
</organism>
<accession>A0ABC8RHF7</accession>
<protein>
    <recommendedName>
        <fullName evidence="2">RRM domain-containing protein</fullName>
    </recommendedName>
</protein>
<evidence type="ECO:0000313" key="3">
    <source>
        <dbReference type="EMBL" id="CAK9143822.1"/>
    </source>
</evidence>
<keyword evidence="4" id="KW-1185">Reference proteome</keyword>
<dbReference type="SUPFAM" id="SSF54928">
    <property type="entry name" value="RNA-binding domain, RBD"/>
    <property type="match status" value="1"/>
</dbReference>
<feature type="region of interest" description="Disordered" evidence="1">
    <location>
        <begin position="1"/>
        <end position="24"/>
    </location>
</feature>
<dbReference type="Gene3D" id="3.30.70.330">
    <property type="match status" value="1"/>
</dbReference>
<feature type="domain" description="RRM" evidence="2">
    <location>
        <begin position="53"/>
        <end position="93"/>
    </location>
</feature>
<comment type="caution">
    <text evidence="3">The sequence shown here is derived from an EMBL/GenBank/DDBJ whole genome shotgun (WGS) entry which is preliminary data.</text>
</comment>
<evidence type="ECO:0000313" key="4">
    <source>
        <dbReference type="Proteomes" id="UP001642360"/>
    </source>
</evidence>
<sequence>MDTDRNAHSLFTPKLKEERDQKEDGAMCNTNAFSVGWLGPPPSSPLNKPLMIYSKIINDCNTGRSKGFRSMTFKDEQSMRDAIESVNGQDLDGDGGSGNNGGIGSSDKASPVEAVVDMAVVMTVDMVVVTLVLG</sequence>
<dbReference type="EMBL" id="CAUOFW020001338">
    <property type="protein sequence ID" value="CAK9143822.1"/>
    <property type="molecule type" value="Genomic_DNA"/>
</dbReference>
<feature type="compositionally biased region" description="Gly residues" evidence="1">
    <location>
        <begin position="94"/>
        <end position="104"/>
    </location>
</feature>
<dbReference type="Proteomes" id="UP001642360">
    <property type="component" value="Unassembled WGS sequence"/>
</dbReference>
<gene>
    <name evidence="3" type="ORF">ILEXP_LOCUS11560</name>
</gene>
<dbReference type="Pfam" id="PF00076">
    <property type="entry name" value="RRM_1"/>
    <property type="match status" value="1"/>
</dbReference>
<dbReference type="InterPro" id="IPR012677">
    <property type="entry name" value="Nucleotide-bd_a/b_plait_sf"/>
</dbReference>